<sequence>MLLIIAYGTPLRGDDGAGIVLGELLEHCCQRRCIATRQLVCHQLAPDLVPEMTRPEITRVIFTDTRVATADGSGLSVIVEALDMSNSGLVSGHHLSPETLLLIASKLHQHEVKAWQITVPGISFGHGQSFSSVTRRAFSLAPPILESFLDEEFGKSDSKAVEPAA</sequence>
<dbReference type="SUPFAM" id="SSF53163">
    <property type="entry name" value="HybD-like"/>
    <property type="match status" value="1"/>
</dbReference>
<dbReference type="STRING" id="1121409.SAMN02745124_03304"/>
<dbReference type="GO" id="GO:0008047">
    <property type="term" value="F:enzyme activator activity"/>
    <property type="evidence" value="ECO:0007669"/>
    <property type="project" value="InterPro"/>
</dbReference>
<dbReference type="GO" id="GO:0016485">
    <property type="term" value="P:protein processing"/>
    <property type="evidence" value="ECO:0007669"/>
    <property type="project" value="TreeGrafter"/>
</dbReference>
<organism evidence="1 2">
    <name type="scientific">Desulfofustis glycolicus DSM 9705</name>
    <dbReference type="NCBI Taxonomy" id="1121409"/>
    <lineage>
        <taxon>Bacteria</taxon>
        <taxon>Pseudomonadati</taxon>
        <taxon>Thermodesulfobacteriota</taxon>
        <taxon>Desulfobulbia</taxon>
        <taxon>Desulfobulbales</taxon>
        <taxon>Desulfocapsaceae</taxon>
        <taxon>Desulfofustis</taxon>
    </lineage>
</organism>
<keyword evidence="2" id="KW-1185">Reference proteome</keyword>
<gene>
    <name evidence="1" type="ORF">SAMN02745124_03304</name>
</gene>
<dbReference type="RefSeq" id="WP_073377706.1">
    <property type="nucleotide sequence ID" value="NZ_FQXS01000022.1"/>
</dbReference>
<dbReference type="InterPro" id="IPR023430">
    <property type="entry name" value="Pept_HybD-like_dom_sf"/>
</dbReference>
<proteinExistence type="predicted"/>
<dbReference type="EMBL" id="FQXS01000022">
    <property type="protein sequence ID" value="SHI02481.1"/>
    <property type="molecule type" value="Genomic_DNA"/>
</dbReference>
<dbReference type="AlphaFoldDB" id="A0A1M5XRN5"/>
<name>A0A1M5XRN5_9BACT</name>
<reference evidence="1 2" key="1">
    <citation type="submission" date="2016-11" db="EMBL/GenBank/DDBJ databases">
        <authorList>
            <person name="Jaros S."/>
            <person name="Januszkiewicz K."/>
            <person name="Wedrychowicz H."/>
        </authorList>
    </citation>
    <scope>NUCLEOTIDE SEQUENCE [LARGE SCALE GENOMIC DNA]</scope>
    <source>
        <strain evidence="1 2">DSM 9705</strain>
    </source>
</reference>
<dbReference type="PANTHER" id="PTHR30302">
    <property type="entry name" value="HYDROGENASE 1 MATURATION PROTEASE"/>
    <property type="match status" value="1"/>
</dbReference>
<evidence type="ECO:0000313" key="2">
    <source>
        <dbReference type="Proteomes" id="UP000184139"/>
    </source>
</evidence>
<evidence type="ECO:0000313" key="1">
    <source>
        <dbReference type="EMBL" id="SHI02481.1"/>
    </source>
</evidence>
<dbReference type="OrthoDB" id="512922at2"/>
<dbReference type="Proteomes" id="UP000184139">
    <property type="component" value="Unassembled WGS sequence"/>
</dbReference>
<protein>
    <submittedName>
        <fullName evidence="1">Ni,Fe-hydrogenase maturation factor</fullName>
    </submittedName>
</protein>
<accession>A0A1M5XRN5</accession>
<dbReference type="Gene3D" id="3.40.50.1450">
    <property type="entry name" value="HybD-like"/>
    <property type="match status" value="1"/>
</dbReference>
<dbReference type="GO" id="GO:0004175">
    <property type="term" value="F:endopeptidase activity"/>
    <property type="evidence" value="ECO:0007669"/>
    <property type="project" value="TreeGrafter"/>
</dbReference>
<dbReference type="PANTHER" id="PTHR30302:SF5">
    <property type="entry name" value="SLR1876 PROTEIN"/>
    <property type="match status" value="1"/>
</dbReference>
<dbReference type="InterPro" id="IPR000671">
    <property type="entry name" value="Peptidase_A31"/>
</dbReference>